<organism evidence="11 12">
    <name type="scientific">Umezakia ovalisporum FSS-62</name>
    <dbReference type="NCBI Taxonomy" id="2971776"/>
    <lineage>
        <taxon>Bacteria</taxon>
        <taxon>Bacillati</taxon>
        <taxon>Cyanobacteriota</taxon>
        <taxon>Cyanophyceae</taxon>
        <taxon>Nostocales</taxon>
        <taxon>Nodulariaceae</taxon>
        <taxon>Umezakia</taxon>
    </lineage>
</organism>
<sequence>MTDEFMNIQILDARYQILRVLNVQEVVQTYLVQDAMLPGSEFVIKHLHPSGDHLQESAILRESFADEAKKLKQLGREYDQIQNLVNYFEDHPDFYLVQEYIVGNNLSSEILLGTPLAEEQVIDILSEVLEILVFVHDQGIIHQNIKPTNIIRRESDQKLVLVDFGSVQEVVTTIIGSLEYVPLEQLRGDPQYNSDIYALGLVAIAALIGLTANEISRLQNQKSLLTGEIIWRNKNQKISKELAKIIDKMVRFDYCKRYQSVTEVLNDIYELKNHKYTQRKHHQQKGWLILVGIVTFISKYSALHLS</sequence>
<keyword evidence="9" id="KW-0472">Membrane</keyword>
<dbReference type="Gene3D" id="1.10.510.10">
    <property type="entry name" value="Transferase(Phosphotransferase) domain 1"/>
    <property type="match status" value="1"/>
</dbReference>
<keyword evidence="6" id="KW-0067">ATP-binding</keyword>
<dbReference type="InterPro" id="IPR000719">
    <property type="entry name" value="Prot_kinase_dom"/>
</dbReference>
<evidence type="ECO:0000256" key="5">
    <source>
        <dbReference type="ARBA" id="ARBA00022777"/>
    </source>
</evidence>
<keyword evidence="3" id="KW-0808">Transferase</keyword>
<dbReference type="GeneID" id="83684273"/>
<keyword evidence="4" id="KW-0547">Nucleotide-binding</keyword>
<evidence type="ECO:0000256" key="8">
    <source>
        <dbReference type="ARBA" id="ARBA00048679"/>
    </source>
</evidence>
<evidence type="ECO:0000259" key="10">
    <source>
        <dbReference type="PROSITE" id="PS50011"/>
    </source>
</evidence>
<gene>
    <name evidence="11" type="ORF">NWP23_10720</name>
</gene>
<feature type="domain" description="Protein kinase" evidence="10">
    <location>
        <begin position="15"/>
        <end position="277"/>
    </location>
</feature>
<evidence type="ECO:0000256" key="7">
    <source>
        <dbReference type="ARBA" id="ARBA00047899"/>
    </source>
</evidence>
<dbReference type="SUPFAM" id="SSF56112">
    <property type="entry name" value="Protein kinase-like (PK-like)"/>
    <property type="match status" value="1"/>
</dbReference>
<dbReference type="CDD" id="cd14014">
    <property type="entry name" value="STKc_PknB_like"/>
    <property type="match status" value="1"/>
</dbReference>
<keyword evidence="9" id="KW-1133">Transmembrane helix</keyword>
<keyword evidence="2 11" id="KW-0723">Serine/threonine-protein kinase</keyword>
<name>A0AA43KFI6_9CYAN</name>
<keyword evidence="5 11" id="KW-0418">Kinase</keyword>
<dbReference type="EC" id="2.7.11.1" evidence="1"/>
<evidence type="ECO:0000256" key="2">
    <source>
        <dbReference type="ARBA" id="ARBA00022527"/>
    </source>
</evidence>
<accession>A0AA43KFI6</accession>
<comment type="caution">
    <text evidence="11">The sequence shown here is derived from an EMBL/GenBank/DDBJ whole genome shotgun (WGS) entry which is preliminary data.</text>
</comment>
<dbReference type="GO" id="GO:0005524">
    <property type="term" value="F:ATP binding"/>
    <property type="evidence" value="ECO:0007669"/>
    <property type="project" value="UniProtKB-KW"/>
</dbReference>
<dbReference type="PANTHER" id="PTHR24363:SF0">
    <property type="entry name" value="SERINE_THREONINE KINASE LIKE DOMAIN CONTAINING 1"/>
    <property type="match status" value="1"/>
</dbReference>
<feature type="transmembrane region" description="Helical" evidence="9">
    <location>
        <begin position="286"/>
        <end position="303"/>
    </location>
</feature>
<evidence type="ECO:0000256" key="4">
    <source>
        <dbReference type="ARBA" id="ARBA00022741"/>
    </source>
</evidence>
<protein>
    <recommendedName>
        <fullName evidence="1">non-specific serine/threonine protein kinase</fullName>
        <ecNumber evidence="1">2.7.11.1</ecNumber>
    </recommendedName>
</protein>
<dbReference type="Pfam" id="PF00069">
    <property type="entry name" value="Pkinase"/>
    <property type="match status" value="1"/>
</dbReference>
<proteinExistence type="predicted"/>
<dbReference type="InterPro" id="IPR011009">
    <property type="entry name" value="Kinase-like_dom_sf"/>
</dbReference>
<dbReference type="PANTHER" id="PTHR24363">
    <property type="entry name" value="SERINE/THREONINE PROTEIN KINASE"/>
    <property type="match status" value="1"/>
</dbReference>
<evidence type="ECO:0000313" key="11">
    <source>
        <dbReference type="EMBL" id="MDH6064230.1"/>
    </source>
</evidence>
<evidence type="ECO:0000313" key="12">
    <source>
        <dbReference type="Proteomes" id="UP001159370"/>
    </source>
</evidence>
<evidence type="ECO:0000256" key="6">
    <source>
        <dbReference type="ARBA" id="ARBA00022840"/>
    </source>
</evidence>
<dbReference type="SMART" id="SM00220">
    <property type="entry name" value="S_TKc"/>
    <property type="match status" value="1"/>
</dbReference>
<evidence type="ECO:0000256" key="1">
    <source>
        <dbReference type="ARBA" id="ARBA00012513"/>
    </source>
</evidence>
<dbReference type="AlphaFoldDB" id="A0AA43KFI6"/>
<feature type="transmembrane region" description="Helical" evidence="9">
    <location>
        <begin position="196"/>
        <end position="215"/>
    </location>
</feature>
<evidence type="ECO:0000256" key="9">
    <source>
        <dbReference type="SAM" id="Phobius"/>
    </source>
</evidence>
<reference evidence="11 12" key="1">
    <citation type="journal article" date="2023" name="J. Phycol.">
        <title>Chrysosporum ovalisporum is synonymous with the true-branching cyanobacterium Umezakia natans (Nostocales/Aphanizomenonaceae).</title>
        <authorList>
            <person name="McGregor G.B."/>
            <person name="Sendall B.C."/>
            <person name="Niiyama Y."/>
            <person name="Tuji A."/>
            <person name="Willis A."/>
        </authorList>
    </citation>
    <scope>NUCLEOTIDE SEQUENCE [LARGE SCALE GENOMIC DNA]</scope>
    <source>
        <strain evidence="11 12">FSS-62</strain>
    </source>
</reference>
<dbReference type="Proteomes" id="UP001159370">
    <property type="component" value="Unassembled WGS sequence"/>
</dbReference>
<evidence type="ECO:0000256" key="3">
    <source>
        <dbReference type="ARBA" id="ARBA00022679"/>
    </source>
</evidence>
<dbReference type="Gene3D" id="3.30.200.20">
    <property type="entry name" value="Phosphorylase Kinase, domain 1"/>
    <property type="match status" value="1"/>
</dbReference>
<comment type="catalytic activity">
    <reaction evidence="8">
        <text>L-seryl-[protein] + ATP = O-phospho-L-seryl-[protein] + ADP + H(+)</text>
        <dbReference type="Rhea" id="RHEA:17989"/>
        <dbReference type="Rhea" id="RHEA-COMP:9863"/>
        <dbReference type="Rhea" id="RHEA-COMP:11604"/>
        <dbReference type="ChEBI" id="CHEBI:15378"/>
        <dbReference type="ChEBI" id="CHEBI:29999"/>
        <dbReference type="ChEBI" id="CHEBI:30616"/>
        <dbReference type="ChEBI" id="CHEBI:83421"/>
        <dbReference type="ChEBI" id="CHEBI:456216"/>
        <dbReference type="EC" id="2.7.11.1"/>
    </reaction>
</comment>
<dbReference type="RefSeq" id="WP_280657107.1">
    <property type="nucleotide sequence ID" value="NZ_JANQDL010000074.1"/>
</dbReference>
<dbReference type="GO" id="GO:0004674">
    <property type="term" value="F:protein serine/threonine kinase activity"/>
    <property type="evidence" value="ECO:0007669"/>
    <property type="project" value="UniProtKB-KW"/>
</dbReference>
<keyword evidence="9" id="KW-0812">Transmembrane</keyword>
<dbReference type="PROSITE" id="PS50011">
    <property type="entry name" value="PROTEIN_KINASE_DOM"/>
    <property type="match status" value="1"/>
</dbReference>
<dbReference type="EMBL" id="JANQDL010000074">
    <property type="protein sequence ID" value="MDH6064230.1"/>
    <property type="molecule type" value="Genomic_DNA"/>
</dbReference>
<comment type="catalytic activity">
    <reaction evidence="7">
        <text>L-threonyl-[protein] + ATP = O-phospho-L-threonyl-[protein] + ADP + H(+)</text>
        <dbReference type="Rhea" id="RHEA:46608"/>
        <dbReference type="Rhea" id="RHEA-COMP:11060"/>
        <dbReference type="Rhea" id="RHEA-COMP:11605"/>
        <dbReference type="ChEBI" id="CHEBI:15378"/>
        <dbReference type="ChEBI" id="CHEBI:30013"/>
        <dbReference type="ChEBI" id="CHEBI:30616"/>
        <dbReference type="ChEBI" id="CHEBI:61977"/>
        <dbReference type="ChEBI" id="CHEBI:456216"/>
        <dbReference type="EC" id="2.7.11.1"/>
    </reaction>
</comment>